<reference evidence="3 4" key="1">
    <citation type="submission" date="2024-02" db="EMBL/GenBank/DDBJ databases">
        <authorList>
            <person name="Chen Y."/>
            <person name="Shah S."/>
            <person name="Dougan E. K."/>
            <person name="Thang M."/>
            <person name="Chan C."/>
        </authorList>
    </citation>
    <scope>NUCLEOTIDE SEQUENCE [LARGE SCALE GENOMIC DNA]</scope>
</reference>
<name>A0ABP0Q794_9DINO</name>
<gene>
    <name evidence="3" type="ORF">SCF082_LOCUS39914</name>
</gene>
<organism evidence="3 4">
    <name type="scientific">Durusdinium trenchii</name>
    <dbReference type="NCBI Taxonomy" id="1381693"/>
    <lineage>
        <taxon>Eukaryota</taxon>
        <taxon>Sar</taxon>
        <taxon>Alveolata</taxon>
        <taxon>Dinophyceae</taxon>
        <taxon>Suessiales</taxon>
        <taxon>Symbiodiniaceae</taxon>
        <taxon>Durusdinium</taxon>
    </lineage>
</organism>
<dbReference type="Proteomes" id="UP001642464">
    <property type="component" value="Unassembled WGS sequence"/>
</dbReference>
<dbReference type="PANTHER" id="PTHR45703:SF1">
    <property type="entry name" value="DYNEINS HEAVY CHAIN"/>
    <property type="match status" value="1"/>
</dbReference>
<accession>A0ABP0Q794</accession>
<comment type="caution">
    <text evidence="3">The sequence shown here is derived from an EMBL/GenBank/DDBJ whole genome shotgun (WGS) entry which is preliminary data.</text>
</comment>
<evidence type="ECO:0000256" key="1">
    <source>
        <dbReference type="SAM" id="Coils"/>
    </source>
</evidence>
<dbReference type="PANTHER" id="PTHR45703">
    <property type="entry name" value="DYNEIN HEAVY CHAIN"/>
    <property type="match status" value="1"/>
</dbReference>
<evidence type="ECO:0000256" key="2">
    <source>
        <dbReference type="SAM" id="MobiDB-lite"/>
    </source>
</evidence>
<keyword evidence="1" id="KW-0175">Coiled coil</keyword>
<protein>
    <submittedName>
        <fullName evidence="3">Dynein axonemal heavy chain 1 (Axonemal beta dynein heavy chain 1) (Ciliary dynein heavy chain 1) (MDHC7)</fullName>
    </submittedName>
</protein>
<feature type="coiled-coil region" evidence="1">
    <location>
        <begin position="812"/>
        <end position="882"/>
    </location>
</feature>
<evidence type="ECO:0000313" key="3">
    <source>
        <dbReference type="EMBL" id="CAK9084120.1"/>
    </source>
</evidence>
<feature type="compositionally biased region" description="Basic and acidic residues" evidence="2">
    <location>
        <begin position="44"/>
        <end position="53"/>
    </location>
</feature>
<sequence length="1096" mass="125696">MVTRPSSAPQRPRTASRQRAIFSEVLLVEVKPGTQKLAGPSQGRDIRSTRESRPLSANGFAARTRHVPALMLSNASKYAIIEPKVMESHRSVAGRCPRRLRIERLKKKYESQDIQRLLTERGVDVTLPWYEDKSPLPIEAFDNKDLDLRTPLEWLALGTNPDTGRYEKPLPVLALWRDPENGVGHWRRAVVMQYDSRVEKFEIQYEDAEPTDAGGRRGMMEFLPRLRVMFRGEDPEVFANRVEEAYKSRAAADCLLRYNFYIDNMPTDDVQQLNCDQMDWLRKAVSGLSEVTVDVAHEGVAPEVKTGRPGSTVDTADLELILQEVQLDFARAMRLGMVVAGTFASIMHKQSLQPSPRQPLWPRNRVTFDTHILQGSADPWYTLLLPYVEKGFVAQAVQGKPPAPWKGRISIPRHRFAETFAKLCFTLRVRPEVVFALQGIKAQSEQGLNENIFGIDESRPLRLDEFRQNLRSSCAEAALALKEEYPAALQSIVLREFDNVEKGWFNVREKNVDLYRHGKLRRFLLLARLIMQDFLRNLAKHSVSRYVTTIERLAPLEIIADSFASVRSTFRTSLQTPLLAVEMRPVESHDGVRLDFLTDPQRFVPTALDAYNAGLQILNEVYPLERLMIPPRLQSSDGPSLIEAFQSDEDWVEDGYRRIHAAMEAGCAGPAKYLATLQSWEPLLNRNPNSFVDHFFRDRTGEPEPSDQEIQSAISEEMRLRRELWKLPETIDVGMFEVTTKDFQPLLDVRKALAAKHEITHLLLMERLVRRLRTQMDDTICDVRSLLSMITKTPKTVLELVEMRKSLSAEFVRELLSEQDELQERLKEIEDTLKLFRTQPAYWDISSLSMARDAVESLWERIELAQEDAQKINKKEVVLERKTTDYSQIHHFSMTLNPFYQVWAIVYGFHEDEAKWQLGAIEDKDALRRKLLQTCQVLEKACLVGANLGMTLGVVLSGQVTATAWQPLQLVFTTHFLGAERAFATKVAFVKKIYADGSTCQKCDFVWKQIQKDNLTDRIDRVILADERDHSSEGVVLARKHEVTRAPFFVVTDDAKPEEEKVYDVYFKLKKDVFDQESGEAEKNEEIIRGMMKQVF</sequence>
<feature type="region of interest" description="Disordered" evidence="2">
    <location>
        <begin position="33"/>
        <end position="55"/>
    </location>
</feature>
<dbReference type="EMBL" id="CAXAMM010039130">
    <property type="protein sequence ID" value="CAK9084120.1"/>
    <property type="molecule type" value="Genomic_DNA"/>
</dbReference>
<proteinExistence type="predicted"/>
<evidence type="ECO:0000313" key="4">
    <source>
        <dbReference type="Proteomes" id="UP001642464"/>
    </source>
</evidence>
<keyword evidence="4" id="KW-1185">Reference proteome</keyword>
<dbReference type="InterPro" id="IPR026983">
    <property type="entry name" value="DHC"/>
</dbReference>